<dbReference type="AlphaFoldDB" id="A0A6J8AIQ9"/>
<keyword evidence="2" id="KW-1185">Reference proteome</keyword>
<proteinExistence type="predicted"/>
<reference evidence="1 2" key="1">
    <citation type="submission" date="2020-06" db="EMBL/GenBank/DDBJ databases">
        <authorList>
            <person name="Li R."/>
            <person name="Bekaert M."/>
        </authorList>
    </citation>
    <scope>NUCLEOTIDE SEQUENCE [LARGE SCALE GENOMIC DNA]</scope>
    <source>
        <strain evidence="2">wild</strain>
    </source>
</reference>
<organism evidence="1 2">
    <name type="scientific">Mytilus coruscus</name>
    <name type="common">Sea mussel</name>
    <dbReference type="NCBI Taxonomy" id="42192"/>
    <lineage>
        <taxon>Eukaryota</taxon>
        <taxon>Metazoa</taxon>
        <taxon>Spiralia</taxon>
        <taxon>Lophotrochozoa</taxon>
        <taxon>Mollusca</taxon>
        <taxon>Bivalvia</taxon>
        <taxon>Autobranchia</taxon>
        <taxon>Pteriomorphia</taxon>
        <taxon>Mytilida</taxon>
        <taxon>Mytiloidea</taxon>
        <taxon>Mytilidae</taxon>
        <taxon>Mytilinae</taxon>
        <taxon>Mytilus</taxon>
    </lineage>
</organism>
<accession>A0A6J8AIQ9</accession>
<name>A0A6J8AIQ9_MYTCO</name>
<dbReference type="Proteomes" id="UP000507470">
    <property type="component" value="Unassembled WGS sequence"/>
</dbReference>
<sequence length="186" mass="21682">MKTQSRFATAIYVTPTSLGNITLKNTSVEYMKAQTKKITLKHQEHPNTWPPKSRNGCHLSKRANGTLQKTYLYPRQTDRNLPGQKNNTPNILESDLYLSESNSTVNSQNHNPKIDWNKYHINSYGYLTEKKTYHPETYHHYESWEQYTTNNYSYLEKTSNKNHRLTIDLTNDESIIDLCTSNTTVC</sequence>
<gene>
    <name evidence="1" type="ORF">MCOR_8281</name>
</gene>
<evidence type="ECO:0000313" key="2">
    <source>
        <dbReference type="Proteomes" id="UP000507470"/>
    </source>
</evidence>
<protein>
    <submittedName>
        <fullName evidence="1">Uncharacterized protein</fullName>
    </submittedName>
</protein>
<evidence type="ECO:0000313" key="1">
    <source>
        <dbReference type="EMBL" id="CAC5368849.1"/>
    </source>
</evidence>
<dbReference type="EMBL" id="CACVKT020001498">
    <property type="protein sequence ID" value="CAC5368849.1"/>
    <property type="molecule type" value="Genomic_DNA"/>
</dbReference>